<dbReference type="CDD" id="cd07067">
    <property type="entry name" value="HP_PGM_like"/>
    <property type="match status" value="1"/>
</dbReference>
<feature type="active site" description="Tele-phosphohistidine intermediate" evidence="1">
    <location>
        <position position="57"/>
    </location>
</feature>
<reference evidence="3" key="1">
    <citation type="journal article" date="2020" name="mSystems">
        <title>Genome- and Community-Level Interaction Insights into Carbon Utilization and Element Cycling Functions of Hydrothermarchaeota in Hydrothermal Sediment.</title>
        <authorList>
            <person name="Zhou Z."/>
            <person name="Liu Y."/>
            <person name="Xu W."/>
            <person name="Pan J."/>
            <person name="Luo Z.H."/>
            <person name="Li M."/>
        </authorList>
    </citation>
    <scope>NUCLEOTIDE SEQUENCE [LARGE SCALE GENOMIC DNA]</scope>
    <source>
        <strain evidence="3">SpSt-855</strain>
    </source>
</reference>
<feature type="binding site" evidence="2">
    <location>
        <begin position="69"/>
        <end position="70"/>
    </location>
    <ligand>
        <name>substrate</name>
    </ligand>
</feature>
<evidence type="ECO:0000256" key="1">
    <source>
        <dbReference type="PIRSR" id="PIRSR613078-1"/>
    </source>
</evidence>
<proteinExistence type="predicted"/>
<dbReference type="InterPro" id="IPR050275">
    <property type="entry name" value="PGM_Phosphatase"/>
</dbReference>
<dbReference type="AlphaFoldDB" id="A0A7V4XV36"/>
<dbReference type="GO" id="GO:0070297">
    <property type="term" value="P:regulation of phosphorelay signal transduction system"/>
    <property type="evidence" value="ECO:0007669"/>
    <property type="project" value="TreeGrafter"/>
</dbReference>
<dbReference type="GO" id="GO:0101006">
    <property type="term" value="F:protein histidine phosphatase activity"/>
    <property type="evidence" value="ECO:0007669"/>
    <property type="project" value="TreeGrafter"/>
</dbReference>
<dbReference type="SMART" id="SM00855">
    <property type="entry name" value="PGAM"/>
    <property type="match status" value="1"/>
</dbReference>
<dbReference type="PANTHER" id="PTHR48100">
    <property type="entry name" value="BROAD-SPECIFICITY PHOSPHATASE YOR283W-RELATED"/>
    <property type="match status" value="1"/>
</dbReference>
<dbReference type="InterPro" id="IPR029033">
    <property type="entry name" value="His_PPase_superfam"/>
</dbReference>
<evidence type="ECO:0000256" key="2">
    <source>
        <dbReference type="PIRSR" id="PIRSR613078-2"/>
    </source>
</evidence>
<dbReference type="InterPro" id="IPR013078">
    <property type="entry name" value="His_Pase_superF_clade-1"/>
</dbReference>
<feature type="binding site" evidence="2">
    <location>
        <begin position="128"/>
        <end position="131"/>
    </location>
    <ligand>
        <name>substrate</name>
    </ligand>
</feature>
<dbReference type="SUPFAM" id="SSF53254">
    <property type="entry name" value="Phosphoglycerate mutase-like"/>
    <property type="match status" value="1"/>
</dbReference>
<dbReference type="Pfam" id="PF00300">
    <property type="entry name" value="His_Phos_1"/>
    <property type="match status" value="1"/>
</dbReference>
<organism evidence="3">
    <name type="scientific">Acidobacterium capsulatum</name>
    <dbReference type="NCBI Taxonomy" id="33075"/>
    <lineage>
        <taxon>Bacteria</taxon>
        <taxon>Pseudomonadati</taxon>
        <taxon>Acidobacteriota</taxon>
        <taxon>Terriglobia</taxon>
        <taxon>Terriglobales</taxon>
        <taxon>Acidobacteriaceae</taxon>
        <taxon>Acidobacterium</taxon>
    </lineage>
</organism>
<dbReference type="EMBL" id="DTKL01000081">
    <property type="protein sequence ID" value="HGY95681.1"/>
    <property type="molecule type" value="Genomic_DNA"/>
</dbReference>
<gene>
    <name evidence="3" type="ORF">ENW50_13495</name>
</gene>
<protein>
    <submittedName>
        <fullName evidence="3">Histidine phosphatase family protein</fullName>
    </submittedName>
</protein>
<dbReference type="Gene3D" id="3.40.50.1240">
    <property type="entry name" value="Phosphoglycerate mutase-like"/>
    <property type="match status" value="1"/>
</dbReference>
<accession>A0A7V4XV36</accession>
<comment type="caution">
    <text evidence="3">The sequence shown here is derived from an EMBL/GenBank/DDBJ whole genome shotgun (WGS) entry which is preliminary data.</text>
</comment>
<name>A0A7V4XV36_9BACT</name>
<dbReference type="PANTHER" id="PTHR48100:SF15">
    <property type="entry name" value="SEDOHEPTULOSE 1,7-BISPHOSPHATASE"/>
    <property type="match status" value="1"/>
</dbReference>
<feature type="binding site" evidence="2">
    <location>
        <position position="106"/>
    </location>
    <ligand>
        <name>substrate</name>
    </ligand>
</feature>
<evidence type="ECO:0000313" key="3">
    <source>
        <dbReference type="EMBL" id="HGY95681.1"/>
    </source>
</evidence>
<feature type="active site" description="Proton donor/acceptor" evidence="1">
    <location>
        <position position="128"/>
    </location>
</feature>
<sequence>MCAIPAACSGFHPSAADAGAHARFIQTTSAGEPSIVNSIEPGSIHPSETPLLWLIRHGETEWSVSGAHTGKTDIPLTQRGREQATTMRGCLENRYFSLVLSSPRQRALETARLAGFDLSVQVDDNLSEWDYGEYEGRTTNEIRSTLQNPNWSIWDDIPPGGESLEQVALRAQKIIHRAMLAGGNVALFSHAHFLRILAAVWIDAPPNRGRSFVLGTGTISRLGFERETRVIQAWNMPCH</sequence>